<evidence type="ECO:0000313" key="2">
    <source>
        <dbReference type="Proteomes" id="UP000550736"/>
    </source>
</evidence>
<dbReference type="AlphaFoldDB" id="A0A848F0K9"/>
<dbReference type="RefSeq" id="WP_168993583.1">
    <property type="nucleotide sequence ID" value="NZ_JABBLX010000045.1"/>
</dbReference>
<dbReference type="InterPro" id="IPR043502">
    <property type="entry name" value="DNA/RNA_pol_sf"/>
</dbReference>
<sequence>NGYNNSHYLNHFNGNISLTTPENEYLFENYKNITYDKVEVEYYEEHHHLEQAMTKHGNKWYAIKQNPENLAQKAYAKLMLNTCYGYLGFFESPISTYEYKSVNGVTVKEKAKDGITGINFAEVPAASFITAYGRCKLANDINKVGAQNVVCCDTDSLFVINYDFDELNKLLPISTQLGDLKLEHEFEQIKALKAKTWCIADENGSVIGQATAGSNYKFKHISSFNEGETIVSS</sequence>
<dbReference type="Gene3D" id="3.90.1600.10">
    <property type="entry name" value="Palm domain of DNA polymerase"/>
    <property type="match status" value="1"/>
</dbReference>
<reference evidence="1 2" key="1">
    <citation type="submission" date="2020-04" db="EMBL/GenBank/DDBJ databases">
        <title>The Epidemiology and Molecular Characteristics of Linezolid-Resistant Staphylococcus capitis in Huashan Hospital, Shanghai.</title>
        <authorList>
            <person name="Ding L."/>
            <person name="Li P."/>
            <person name="Yang Y."/>
            <person name="Lin D."/>
            <person name="Xu X."/>
        </authorList>
    </citation>
    <scope>NUCLEOTIDE SEQUENCE [LARGE SCALE GENOMIC DNA]</scope>
    <source>
        <strain evidence="1 2">12-86</strain>
    </source>
</reference>
<proteinExistence type="predicted"/>
<dbReference type="SUPFAM" id="SSF56672">
    <property type="entry name" value="DNA/RNA polymerases"/>
    <property type="match status" value="1"/>
</dbReference>
<dbReference type="EMBL" id="JABBLX010000045">
    <property type="protein sequence ID" value="NMK98589.1"/>
    <property type="molecule type" value="Genomic_DNA"/>
</dbReference>
<name>A0A848F0K9_STACP</name>
<evidence type="ECO:0008006" key="3">
    <source>
        <dbReference type="Google" id="ProtNLM"/>
    </source>
</evidence>
<feature type="non-terminal residue" evidence="1">
    <location>
        <position position="233"/>
    </location>
</feature>
<evidence type="ECO:0000313" key="1">
    <source>
        <dbReference type="EMBL" id="NMK98589.1"/>
    </source>
</evidence>
<feature type="non-terminal residue" evidence="1">
    <location>
        <position position="1"/>
    </location>
</feature>
<accession>A0A848F0K9</accession>
<gene>
    <name evidence="1" type="ORF">HHM13_11010</name>
</gene>
<dbReference type="Proteomes" id="UP000550736">
    <property type="component" value="Unassembled WGS sequence"/>
</dbReference>
<protein>
    <recommendedName>
        <fullName evidence="3">DNA-directed DNA polymerase</fullName>
    </recommendedName>
</protein>
<organism evidence="1 2">
    <name type="scientific">Staphylococcus capitis</name>
    <dbReference type="NCBI Taxonomy" id="29388"/>
    <lineage>
        <taxon>Bacteria</taxon>
        <taxon>Bacillati</taxon>
        <taxon>Bacillota</taxon>
        <taxon>Bacilli</taxon>
        <taxon>Bacillales</taxon>
        <taxon>Staphylococcaceae</taxon>
        <taxon>Staphylococcus</taxon>
    </lineage>
</organism>
<dbReference type="InterPro" id="IPR023211">
    <property type="entry name" value="DNA_pol_palm_dom_sf"/>
</dbReference>
<comment type="caution">
    <text evidence="1">The sequence shown here is derived from an EMBL/GenBank/DDBJ whole genome shotgun (WGS) entry which is preliminary data.</text>
</comment>